<evidence type="ECO:0000313" key="2">
    <source>
        <dbReference type="Proteomes" id="UP000076858"/>
    </source>
</evidence>
<protein>
    <submittedName>
        <fullName evidence="1">Uncharacterized protein</fullName>
    </submittedName>
</protein>
<comment type="caution">
    <text evidence="1">The sequence shown here is derived from an EMBL/GenBank/DDBJ whole genome shotgun (WGS) entry which is preliminary data.</text>
</comment>
<dbReference type="AlphaFoldDB" id="A0A164JJE1"/>
<accession>A0A164JJE1</accession>
<evidence type="ECO:0000313" key="1">
    <source>
        <dbReference type="EMBL" id="KZS02408.1"/>
    </source>
</evidence>
<name>A0A164JJE1_9CRUS</name>
<organism evidence="1 2">
    <name type="scientific">Daphnia magna</name>
    <dbReference type="NCBI Taxonomy" id="35525"/>
    <lineage>
        <taxon>Eukaryota</taxon>
        <taxon>Metazoa</taxon>
        <taxon>Ecdysozoa</taxon>
        <taxon>Arthropoda</taxon>
        <taxon>Crustacea</taxon>
        <taxon>Branchiopoda</taxon>
        <taxon>Diplostraca</taxon>
        <taxon>Cladocera</taxon>
        <taxon>Anomopoda</taxon>
        <taxon>Daphniidae</taxon>
        <taxon>Daphnia</taxon>
    </lineage>
</organism>
<dbReference type="EMBL" id="LRGB01004477">
    <property type="protein sequence ID" value="KZS02408.1"/>
    <property type="molecule type" value="Genomic_DNA"/>
</dbReference>
<keyword evidence="2" id="KW-1185">Reference proteome</keyword>
<reference evidence="1 2" key="1">
    <citation type="submission" date="2016-03" db="EMBL/GenBank/DDBJ databases">
        <title>EvidentialGene: Evidence-directed Construction of Genes on Genomes.</title>
        <authorList>
            <person name="Gilbert D.G."/>
            <person name="Choi J.-H."/>
            <person name="Mockaitis K."/>
            <person name="Colbourne J."/>
            <person name="Pfrender M."/>
        </authorList>
    </citation>
    <scope>NUCLEOTIDE SEQUENCE [LARGE SCALE GENOMIC DNA]</scope>
    <source>
        <strain evidence="1 2">Xinb3</strain>
        <tissue evidence="1">Complete organism</tissue>
    </source>
</reference>
<sequence length="51" mass="5316">MALPMNVVSFTGNPPMFYLTTGPKGLHYSPIYSLTGVGKGQSMNPNASAIG</sequence>
<gene>
    <name evidence="1" type="ORF">APZ42_000567</name>
</gene>
<dbReference type="Proteomes" id="UP000076858">
    <property type="component" value="Unassembled WGS sequence"/>
</dbReference>
<proteinExistence type="predicted"/>